<reference evidence="1" key="1">
    <citation type="submission" date="2021-10" db="EMBL/GenBank/DDBJ databases">
        <title>Melipona bicolor Genome sequencing and assembly.</title>
        <authorList>
            <person name="Araujo N.S."/>
            <person name="Arias M.C."/>
        </authorList>
    </citation>
    <scope>NUCLEOTIDE SEQUENCE</scope>
    <source>
        <strain evidence="1">USP_2M_L1-L4_2017</strain>
        <tissue evidence="1">Whole body</tissue>
    </source>
</reference>
<sequence length="69" mass="7861">MRATRSPDARSSSHYPAAYRLEDTLFAICPCLCRETSPVKDTDFCQPMHFSAATLSESYFWRYFGVTGI</sequence>
<proteinExistence type="predicted"/>
<keyword evidence="2" id="KW-1185">Reference proteome</keyword>
<dbReference type="Proteomes" id="UP001177670">
    <property type="component" value="Unassembled WGS sequence"/>
</dbReference>
<evidence type="ECO:0000313" key="1">
    <source>
        <dbReference type="EMBL" id="KAK1134738.1"/>
    </source>
</evidence>
<protein>
    <submittedName>
        <fullName evidence="1">Uncharacterized protein</fullName>
    </submittedName>
</protein>
<comment type="caution">
    <text evidence="1">The sequence shown here is derived from an EMBL/GenBank/DDBJ whole genome shotgun (WGS) entry which is preliminary data.</text>
</comment>
<organism evidence="1 2">
    <name type="scientific">Melipona bicolor</name>
    <dbReference type="NCBI Taxonomy" id="60889"/>
    <lineage>
        <taxon>Eukaryota</taxon>
        <taxon>Metazoa</taxon>
        <taxon>Ecdysozoa</taxon>
        <taxon>Arthropoda</taxon>
        <taxon>Hexapoda</taxon>
        <taxon>Insecta</taxon>
        <taxon>Pterygota</taxon>
        <taxon>Neoptera</taxon>
        <taxon>Endopterygota</taxon>
        <taxon>Hymenoptera</taxon>
        <taxon>Apocrita</taxon>
        <taxon>Aculeata</taxon>
        <taxon>Apoidea</taxon>
        <taxon>Anthophila</taxon>
        <taxon>Apidae</taxon>
        <taxon>Melipona</taxon>
    </lineage>
</organism>
<name>A0AA40GBK3_9HYME</name>
<dbReference type="AlphaFoldDB" id="A0AA40GBK3"/>
<accession>A0AA40GBK3</accession>
<evidence type="ECO:0000313" key="2">
    <source>
        <dbReference type="Proteomes" id="UP001177670"/>
    </source>
</evidence>
<dbReference type="EMBL" id="JAHYIQ010000002">
    <property type="protein sequence ID" value="KAK1134738.1"/>
    <property type="molecule type" value="Genomic_DNA"/>
</dbReference>
<gene>
    <name evidence="1" type="ORF">K0M31_007517</name>
</gene>